<evidence type="ECO:0000313" key="3">
    <source>
        <dbReference type="EMBL" id="QKS58788.1"/>
    </source>
</evidence>
<dbReference type="GO" id="GO:0051213">
    <property type="term" value="F:dioxygenase activity"/>
    <property type="evidence" value="ECO:0007669"/>
    <property type="project" value="UniProtKB-KW"/>
</dbReference>
<sequence length="219" mass="24921">MIVDEVLFYTARLEELHHFYRSTLGMTVSAVDPVKQAFTVQAGETKLIFKQWNAEVSQGGYDTEPFYHFALMIPQNRFKEAKQWAASRVTLSSDGKRDEAYSINWDSHSLYFEDPAGNIVELIAHHPLNNEQEHTFSVADILRVCEIGLVSEDVSATVNELQEAGLSRWGEGSDTFSPVGDRNGLFIVVKKERVWFFSEQKAQIFPLEAAIREVGRFQL</sequence>
<keyword evidence="3" id="KW-0560">Oxidoreductase</keyword>
<dbReference type="AlphaFoldDB" id="A0A2V4WAY4"/>
<name>A0A2V4WAY4_PAEBA</name>
<dbReference type="InterPro" id="IPR029068">
    <property type="entry name" value="Glyas_Bleomycin-R_OHBP_Dase"/>
</dbReference>
<dbReference type="RefSeq" id="WP_110897175.1">
    <property type="nucleotide sequence ID" value="NZ_CP054614.1"/>
</dbReference>
<keyword evidence="5" id="KW-1185">Reference proteome</keyword>
<dbReference type="EMBL" id="CP054614">
    <property type="protein sequence ID" value="QKS58788.1"/>
    <property type="molecule type" value="Genomic_DNA"/>
</dbReference>
<keyword evidence="3" id="KW-0223">Dioxygenase</keyword>
<gene>
    <name evidence="2" type="ORF">DFQ00_10899</name>
    <name evidence="3" type="ORF">HUB98_22910</name>
</gene>
<organism evidence="2 4">
    <name type="scientific">Paenibacillus barcinonensis</name>
    <dbReference type="NCBI Taxonomy" id="198119"/>
    <lineage>
        <taxon>Bacteria</taxon>
        <taxon>Bacillati</taxon>
        <taxon>Bacillota</taxon>
        <taxon>Bacilli</taxon>
        <taxon>Bacillales</taxon>
        <taxon>Paenibacillaceae</taxon>
        <taxon>Paenibacillus</taxon>
    </lineage>
</organism>
<dbReference type="Proteomes" id="UP000509327">
    <property type="component" value="Chromosome"/>
</dbReference>
<dbReference type="OrthoDB" id="2703022at2"/>
<dbReference type="Gene3D" id="3.10.180.10">
    <property type="entry name" value="2,3-Dihydroxybiphenyl 1,2-Dioxygenase, domain 1"/>
    <property type="match status" value="1"/>
</dbReference>
<dbReference type="InterPro" id="IPR037523">
    <property type="entry name" value="VOC_core"/>
</dbReference>
<protein>
    <submittedName>
        <fullName evidence="3">Ring-cleaving dioxygenase</fullName>
    </submittedName>
</protein>
<accession>A0A2V4WAY4</accession>
<reference evidence="2 4" key="1">
    <citation type="submission" date="2018-06" db="EMBL/GenBank/DDBJ databases">
        <title>Genomic Encyclopedia of Type Strains, Phase III (KMG-III): the genomes of soil and plant-associated and newly described type strains.</title>
        <authorList>
            <person name="Whitman W."/>
        </authorList>
    </citation>
    <scope>NUCLEOTIDE SEQUENCE [LARGE SCALE GENOMIC DNA]</scope>
    <source>
        <strain evidence="2 4">CECT 7022</strain>
    </source>
</reference>
<evidence type="ECO:0000259" key="1">
    <source>
        <dbReference type="PROSITE" id="PS51819"/>
    </source>
</evidence>
<feature type="domain" description="VOC" evidence="1">
    <location>
        <begin position="2"/>
        <end position="125"/>
    </location>
</feature>
<evidence type="ECO:0000313" key="4">
    <source>
        <dbReference type="Proteomes" id="UP000247790"/>
    </source>
</evidence>
<proteinExistence type="predicted"/>
<dbReference type="EMBL" id="QJSW01000008">
    <property type="protein sequence ID" value="PYE48508.1"/>
    <property type="molecule type" value="Genomic_DNA"/>
</dbReference>
<dbReference type="SUPFAM" id="SSF54593">
    <property type="entry name" value="Glyoxalase/Bleomycin resistance protein/Dihydroxybiphenyl dioxygenase"/>
    <property type="match status" value="1"/>
</dbReference>
<evidence type="ECO:0000313" key="2">
    <source>
        <dbReference type="EMBL" id="PYE48508.1"/>
    </source>
</evidence>
<dbReference type="PROSITE" id="PS51819">
    <property type="entry name" value="VOC"/>
    <property type="match status" value="1"/>
</dbReference>
<dbReference type="Proteomes" id="UP000247790">
    <property type="component" value="Unassembled WGS sequence"/>
</dbReference>
<reference evidence="3 5" key="2">
    <citation type="submission" date="2020-06" db="EMBL/GenBank/DDBJ databases">
        <title>Complete genome of Paenibacillus barcinonensis KACC11450.</title>
        <authorList>
            <person name="Kim M."/>
            <person name="Park Y.-J."/>
            <person name="Shin J.-H."/>
        </authorList>
    </citation>
    <scope>NUCLEOTIDE SEQUENCE [LARGE SCALE GENOMIC DNA]</scope>
    <source>
        <strain evidence="3 5">KACC11450</strain>
    </source>
</reference>
<evidence type="ECO:0000313" key="5">
    <source>
        <dbReference type="Proteomes" id="UP000509327"/>
    </source>
</evidence>